<evidence type="ECO:0000313" key="2">
    <source>
        <dbReference type="Proteomes" id="UP000186922"/>
    </source>
</evidence>
<sequence>MNPLLSQWNFTQMYDAAQIIFHSRNRKERINSSHFVAFIARFLGEIASSNKGSIDALEIFKSLFTWINLSTTMKVSMTSCISPCNTWKSRKRLLERDDRLVVSSICCVSIP</sequence>
<accession>A0A1D1UNF3</accession>
<keyword evidence="2" id="KW-1185">Reference proteome</keyword>
<organism evidence="1 2">
    <name type="scientific">Ramazzottius varieornatus</name>
    <name type="common">Water bear</name>
    <name type="synonym">Tardigrade</name>
    <dbReference type="NCBI Taxonomy" id="947166"/>
    <lineage>
        <taxon>Eukaryota</taxon>
        <taxon>Metazoa</taxon>
        <taxon>Ecdysozoa</taxon>
        <taxon>Tardigrada</taxon>
        <taxon>Eutardigrada</taxon>
        <taxon>Parachela</taxon>
        <taxon>Hypsibioidea</taxon>
        <taxon>Ramazzottiidae</taxon>
        <taxon>Ramazzottius</taxon>
    </lineage>
</organism>
<evidence type="ECO:0000313" key="1">
    <source>
        <dbReference type="EMBL" id="GAU87893.1"/>
    </source>
</evidence>
<dbReference type="AlphaFoldDB" id="A0A1D1UNF3"/>
<gene>
    <name evidence="1" type="primary">RvY_00681-1</name>
    <name evidence="1" type="synonym">RvY_00681.1</name>
    <name evidence="1" type="ORF">RvY_00681</name>
</gene>
<name>A0A1D1UNF3_RAMVA</name>
<proteinExistence type="predicted"/>
<dbReference type="Proteomes" id="UP000186922">
    <property type="component" value="Unassembled WGS sequence"/>
</dbReference>
<dbReference type="EMBL" id="BDGG01000001">
    <property type="protein sequence ID" value="GAU87893.1"/>
    <property type="molecule type" value="Genomic_DNA"/>
</dbReference>
<protein>
    <submittedName>
        <fullName evidence="1">Uncharacterized protein</fullName>
    </submittedName>
</protein>
<reference evidence="1 2" key="1">
    <citation type="journal article" date="2016" name="Nat. Commun.">
        <title>Extremotolerant tardigrade genome and improved radiotolerance of human cultured cells by tardigrade-unique protein.</title>
        <authorList>
            <person name="Hashimoto T."/>
            <person name="Horikawa D.D."/>
            <person name="Saito Y."/>
            <person name="Kuwahara H."/>
            <person name="Kozuka-Hata H."/>
            <person name="Shin-I T."/>
            <person name="Minakuchi Y."/>
            <person name="Ohishi K."/>
            <person name="Motoyama A."/>
            <person name="Aizu T."/>
            <person name="Enomoto A."/>
            <person name="Kondo K."/>
            <person name="Tanaka S."/>
            <person name="Hara Y."/>
            <person name="Koshikawa S."/>
            <person name="Sagara H."/>
            <person name="Miura T."/>
            <person name="Yokobori S."/>
            <person name="Miyagawa K."/>
            <person name="Suzuki Y."/>
            <person name="Kubo T."/>
            <person name="Oyama M."/>
            <person name="Kohara Y."/>
            <person name="Fujiyama A."/>
            <person name="Arakawa K."/>
            <person name="Katayama T."/>
            <person name="Toyoda A."/>
            <person name="Kunieda T."/>
        </authorList>
    </citation>
    <scope>NUCLEOTIDE SEQUENCE [LARGE SCALE GENOMIC DNA]</scope>
    <source>
        <strain evidence="1 2">YOKOZUNA-1</strain>
    </source>
</reference>
<comment type="caution">
    <text evidence="1">The sequence shown here is derived from an EMBL/GenBank/DDBJ whole genome shotgun (WGS) entry which is preliminary data.</text>
</comment>